<reference evidence="7 8" key="1">
    <citation type="submission" date="2020-03" db="EMBL/GenBank/DDBJ databases">
        <title>Genomic Encyclopedia of Type Strains, Phase IV (KMG-IV): sequencing the most valuable type-strain genomes for metagenomic binning, comparative biology and taxonomic classification.</title>
        <authorList>
            <person name="Goeker M."/>
        </authorList>
    </citation>
    <scope>NUCLEOTIDE SEQUENCE [LARGE SCALE GENOMIC DNA]</scope>
    <source>
        <strain evidence="7 8">DSM 5718</strain>
    </source>
</reference>
<sequence length="323" mass="36667">MLDTLRQHIETSLQTIPYPEAPANLYEPIRYILSLGGKRIRPVLALIGCGLFDEQWEKATPAALAIELFHNFTLMHDDIMDKAPLRRSKPTVHQRWNENVAILSGDAMLVKAYEQLVQTPTTELAHLLSLFNTCALQVCEGQQYDMDFEQRAAVSRQEYLKMIRLKTAVLLGFSLRAGALVGGAGLAEQQGLYELGVNMGMAFQLQDDLLDVYAEEAFGKRIGGDIVANKKTLLLIEAMERADESQQKQLFFWLNTENFDPNEKVNTVKEIYDAIGVRLIVEEQIRRYHHKAEKALNTLRAHCRPTFVSALEQLLQNLLIRKV</sequence>
<dbReference type="GO" id="GO:0046872">
    <property type="term" value="F:metal ion binding"/>
    <property type="evidence" value="ECO:0007669"/>
    <property type="project" value="UniProtKB-KW"/>
</dbReference>
<dbReference type="SUPFAM" id="SSF48576">
    <property type="entry name" value="Terpenoid synthases"/>
    <property type="match status" value="1"/>
</dbReference>
<evidence type="ECO:0000256" key="4">
    <source>
        <dbReference type="ARBA" id="ARBA00022723"/>
    </source>
</evidence>
<keyword evidence="4" id="KW-0479">Metal-binding</keyword>
<evidence type="ECO:0000256" key="2">
    <source>
        <dbReference type="ARBA" id="ARBA00006706"/>
    </source>
</evidence>
<comment type="similarity">
    <text evidence="2 6">Belongs to the FPP/GGPP synthase family.</text>
</comment>
<dbReference type="GO" id="GO:0004311">
    <property type="term" value="F:geranylgeranyl diphosphate synthase activity"/>
    <property type="evidence" value="ECO:0007669"/>
    <property type="project" value="UniProtKB-EC"/>
</dbReference>
<dbReference type="RefSeq" id="WP_166919175.1">
    <property type="nucleotide sequence ID" value="NZ_JAASRN010000002.1"/>
</dbReference>
<keyword evidence="8" id="KW-1185">Reference proteome</keyword>
<comment type="cofactor">
    <cofactor evidence="1">
        <name>Mg(2+)</name>
        <dbReference type="ChEBI" id="CHEBI:18420"/>
    </cofactor>
</comment>
<dbReference type="AlphaFoldDB" id="A0A846MR61"/>
<dbReference type="GO" id="GO:0004161">
    <property type="term" value="F:dimethylallyltranstransferase activity"/>
    <property type="evidence" value="ECO:0007669"/>
    <property type="project" value="UniProtKB-EC"/>
</dbReference>
<dbReference type="Pfam" id="PF00348">
    <property type="entry name" value="polyprenyl_synt"/>
    <property type="match status" value="1"/>
</dbReference>
<name>A0A846MR61_9BACT</name>
<dbReference type="InterPro" id="IPR008949">
    <property type="entry name" value="Isoprenoid_synthase_dom_sf"/>
</dbReference>
<keyword evidence="3 6" id="KW-0808">Transferase</keyword>
<proteinExistence type="inferred from homology"/>
<dbReference type="Gene3D" id="1.10.600.10">
    <property type="entry name" value="Farnesyl Diphosphate Synthase"/>
    <property type="match status" value="1"/>
</dbReference>
<dbReference type="PANTHER" id="PTHR12001:SF85">
    <property type="entry name" value="SHORT CHAIN ISOPRENYL DIPHOSPHATE SYNTHASE"/>
    <property type="match status" value="1"/>
</dbReference>
<evidence type="ECO:0000256" key="5">
    <source>
        <dbReference type="ARBA" id="ARBA00022842"/>
    </source>
</evidence>
<dbReference type="InterPro" id="IPR000092">
    <property type="entry name" value="Polyprenyl_synt"/>
</dbReference>
<gene>
    <name evidence="7" type="ORF">FHS56_001434</name>
</gene>
<dbReference type="EC" id="2.5.1.29" evidence="7"/>
<dbReference type="PANTHER" id="PTHR12001">
    <property type="entry name" value="GERANYLGERANYL PYROPHOSPHATE SYNTHASE"/>
    <property type="match status" value="1"/>
</dbReference>
<evidence type="ECO:0000313" key="8">
    <source>
        <dbReference type="Proteomes" id="UP000537126"/>
    </source>
</evidence>
<dbReference type="GO" id="GO:0008299">
    <property type="term" value="P:isoprenoid biosynthetic process"/>
    <property type="evidence" value="ECO:0007669"/>
    <property type="project" value="InterPro"/>
</dbReference>
<dbReference type="Proteomes" id="UP000537126">
    <property type="component" value="Unassembled WGS sequence"/>
</dbReference>
<dbReference type="PROSITE" id="PS00444">
    <property type="entry name" value="POLYPRENYL_SYNTHASE_2"/>
    <property type="match status" value="1"/>
</dbReference>
<dbReference type="InterPro" id="IPR033749">
    <property type="entry name" value="Polyprenyl_synt_CS"/>
</dbReference>
<organism evidence="7 8">
    <name type="scientific">Thermonema lapsum</name>
    <dbReference type="NCBI Taxonomy" id="28195"/>
    <lineage>
        <taxon>Bacteria</taxon>
        <taxon>Pseudomonadati</taxon>
        <taxon>Bacteroidota</taxon>
        <taxon>Cytophagia</taxon>
        <taxon>Cytophagales</taxon>
        <taxon>Thermonemataceae</taxon>
        <taxon>Thermonema</taxon>
    </lineage>
</organism>
<evidence type="ECO:0000256" key="1">
    <source>
        <dbReference type="ARBA" id="ARBA00001946"/>
    </source>
</evidence>
<accession>A0A846MR61</accession>
<evidence type="ECO:0000256" key="3">
    <source>
        <dbReference type="ARBA" id="ARBA00022679"/>
    </source>
</evidence>
<comment type="caution">
    <text evidence="7">The sequence shown here is derived from an EMBL/GenBank/DDBJ whole genome shotgun (WGS) entry which is preliminary data.</text>
</comment>
<evidence type="ECO:0000256" key="6">
    <source>
        <dbReference type="RuleBase" id="RU004466"/>
    </source>
</evidence>
<keyword evidence="5" id="KW-0460">Magnesium</keyword>
<dbReference type="EMBL" id="JAASRN010000002">
    <property type="protein sequence ID" value="NIK73921.1"/>
    <property type="molecule type" value="Genomic_DNA"/>
</dbReference>
<dbReference type="CDD" id="cd00685">
    <property type="entry name" value="Trans_IPPS_HT"/>
    <property type="match status" value="1"/>
</dbReference>
<protein>
    <submittedName>
        <fullName evidence="7">Geranylgeranyl diphosphate synthase type II</fullName>
        <ecNumber evidence="7">2.5.1.1</ecNumber>
        <ecNumber evidence="7">2.5.1.10</ecNumber>
        <ecNumber evidence="7">2.5.1.29</ecNumber>
    </submittedName>
</protein>
<dbReference type="SFLD" id="SFLDS00005">
    <property type="entry name" value="Isoprenoid_Synthase_Type_I"/>
    <property type="match status" value="1"/>
</dbReference>
<dbReference type="SFLD" id="SFLDG01017">
    <property type="entry name" value="Polyprenyl_Transferase_Like"/>
    <property type="match status" value="1"/>
</dbReference>
<dbReference type="EC" id="2.5.1.10" evidence="7"/>
<dbReference type="GO" id="GO:0004337">
    <property type="term" value="F:(2E,6E)-farnesyl diphosphate synthase activity"/>
    <property type="evidence" value="ECO:0007669"/>
    <property type="project" value="UniProtKB-EC"/>
</dbReference>
<evidence type="ECO:0000313" key="7">
    <source>
        <dbReference type="EMBL" id="NIK73921.1"/>
    </source>
</evidence>
<dbReference type="EC" id="2.5.1.1" evidence="7"/>